<name>A0A6B0YY15_9CHLR</name>
<protein>
    <submittedName>
        <fullName evidence="4">CRTAC1 family protein</fullName>
    </submittedName>
</protein>
<reference evidence="4" key="1">
    <citation type="submission" date="2019-09" db="EMBL/GenBank/DDBJ databases">
        <title>Characterisation of the sponge microbiome using genome-centric metagenomics.</title>
        <authorList>
            <person name="Engelberts J.P."/>
            <person name="Robbins S.J."/>
            <person name="De Goeij J.M."/>
            <person name="Aranda M."/>
            <person name="Bell S.C."/>
            <person name="Webster N.S."/>
        </authorList>
    </citation>
    <scope>NUCLEOTIDE SEQUENCE</scope>
    <source>
        <strain evidence="4">SB0664_bin_27</strain>
    </source>
</reference>
<dbReference type="Pfam" id="PF07593">
    <property type="entry name" value="UnbV_ASPIC"/>
    <property type="match status" value="1"/>
</dbReference>
<feature type="compositionally biased region" description="Polar residues" evidence="2">
    <location>
        <begin position="275"/>
        <end position="296"/>
    </location>
</feature>
<evidence type="ECO:0000256" key="1">
    <source>
        <dbReference type="ARBA" id="ARBA00022729"/>
    </source>
</evidence>
<comment type="caution">
    <text evidence="4">The sequence shown here is derived from an EMBL/GenBank/DDBJ whole genome shotgun (WGS) entry which is preliminary data.</text>
</comment>
<proteinExistence type="predicted"/>
<sequence>MATRQAKQRYVVARTEELPPGQRRIVTVQGREIAACVPLTPQSDLSRMRLRGEKPRTKVSGLPVAQPGFFLKKGRIELAIRIIIKPLIPLLKQGGFPGLSRKIMVGLFWALLAIALTSCQQIETSSETDVVSVTVTPGSPNGAPTSTPAVSLAESLAISEQPHRASPYPCEDRFIPHSLEHITSISGEIVKKFASNGAGLAINDLDRDGDLDLVLANLAGSNAIFWNEGDFAFQKQEFPFGQSRAVSIVDIDGDGWQDIVFARRETAPSVWMNDGTFQKGENNQKTHRQTSAQPGQQQFEQIDGFTRLDRFSPSQRAYTFAWADLDGDVDLDLVLATYQTEYRRFNNYDLSGGGVVYNENRGDDFKATHLATYSQALALLLVDLNEDEHLDIWVGHDFLMPDQVWLRTDDGWQEATRFDEIAQNTMSFAAGDINNDGGVELFAADMMPYEPTQAALLAWAPLMETMKDVDVAHDQQIIQNVLQIATGDGGFENQAVARGVEATGWSWSAQFGDLDQDGFLDLYVVNGMAAEEMFGHLPNSELIEENLVFQNDGTGRFKPRPDWGLNATAGGRGMNMADLDGDGDLDIVVNNLLSPAVVYENRLCGGHSLTVDLQWPKSKNTYAIGARLALQTTTGRYMREIRSNSGYLSGEPSQVHFGFPADSRPISLDIQWPDGRKSTLPVPLSSTRLIVERTN</sequence>
<dbReference type="SUPFAM" id="SSF69318">
    <property type="entry name" value="Integrin alpha N-terminal domain"/>
    <property type="match status" value="1"/>
</dbReference>
<evidence type="ECO:0000256" key="2">
    <source>
        <dbReference type="SAM" id="MobiDB-lite"/>
    </source>
</evidence>
<dbReference type="Gene3D" id="2.130.10.130">
    <property type="entry name" value="Integrin alpha, N-terminal"/>
    <property type="match status" value="3"/>
</dbReference>
<dbReference type="AlphaFoldDB" id="A0A6B0YY15"/>
<feature type="domain" description="ASPIC/UnbV" evidence="3">
    <location>
        <begin position="623"/>
        <end position="680"/>
    </location>
</feature>
<accession>A0A6B0YY15</accession>
<evidence type="ECO:0000259" key="3">
    <source>
        <dbReference type="Pfam" id="PF07593"/>
    </source>
</evidence>
<organism evidence="4">
    <name type="scientific">Caldilineaceae bacterium SB0664_bin_27</name>
    <dbReference type="NCBI Taxonomy" id="2605260"/>
    <lineage>
        <taxon>Bacteria</taxon>
        <taxon>Bacillati</taxon>
        <taxon>Chloroflexota</taxon>
        <taxon>Caldilineae</taxon>
        <taxon>Caldilineales</taxon>
        <taxon>Caldilineaceae</taxon>
    </lineage>
</organism>
<dbReference type="InterPro" id="IPR011519">
    <property type="entry name" value="UnbV_ASPIC"/>
</dbReference>
<dbReference type="InterPro" id="IPR013517">
    <property type="entry name" value="FG-GAP"/>
</dbReference>
<dbReference type="InterPro" id="IPR027039">
    <property type="entry name" value="Crtac1"/>
</dbReference>
<dbReference type="EMBL" id="VXRG01000185">
    <property type="protein sequence ID" value="MXY96014.1"/>
    <property type="molecule type" value="Genomic_DNA"/>
</dbReference>
<dbReference type="Pfam" id="PF13517">
    <property type="entry name" value="FG-GAP_3"/>
    <property type="match status" value="2"/>
</dbReference>
<keyword evidence="1" id="KW-0732">Signal</keyword>
<gene>
    <name evidence="4" type="ORF">F4Y42_21445</name>
</gene>
<feature type="region of interest" description="Disordered" evidence="2">
    <location>
        <begin position="273"/>
        <end position="296"/>
    </location>
</feature>
<dbReference type="PANTHER" id="PTHR16026:SF0">
    <property type="entry name" value="CARTILAGE ACIDIC PROTEIN 1"/>
    <property type="match status" value="1"/>
</dbReference>
<dbReference type="InterPro" id="IPR028994">
    <property type="entry name" value="Integrin_alpha_N"/>
</dbReference>
<evidence type="ECO:0000313" key="4">
    <source>
        <dbReference type="EMBL" id="MXY96014.1"/>
    </source>
</evidence>
<dbReference type="PANTHER" id="PTHR16026">
    <property type="entry name" value="CARTILAGE ACIDIC PROTEIN 1"/>
    <property type="match status" value="1"/>
</dbReference>